<evidence type="ECO:0000256" key="6">
    <source>
        <dbReference type="SAM" id="Phobius"/>
    </source>
</evidence>
<feature type="transmembrane region" description="Helical" evidence="6">
    <location>
        <begin position="242"/>
        <end position="264"/>
    </location>
</feature>
<protein>
    <submittedName>
        <fullName evidence="7">YihY/virulence factor BrkB family protein</fullName>
    </submittedName>
</protein>
<dbReference type="InterPro" id="IPR017039">
    <property type="entry name" value="Virul_fac_BrkB"/>
</dbReference>
<comment type="subcellular location">
    <subcellularLocation>
        <location evidence="1">Cell membrane</location>
        <topology evidence="1">Multi-pass membrane protein</topology>
    </subcellularLocation>
</comment>
<evidence type="ECO:0000256" key="3">
    <source>
        <dbReference type="ARBA" id="ARBA00022692"/>
    </source>
</evidence>
<dbReference type="PANTHER" id="PTHR30213:SF0">
    <property type="entry name" value="UPF0761 MEMBRANE PROTEIN YIHY"/>
    <property type="match status" value="1"/>
</dbReference>
<dbReference type="GO" id="GO:0005886">
    <property type="term" value="C:plasma membrane"/>
    <property type="evidence" value="ECO:0007669"/>
    <property type="project" value="UniProtKB-SubCell"/>
</dbReference>
<feature type="transmembrane region" description="Helical" evidence="6">
    <location>
        <begin position="209"/>
        <end position="230"/>
    </location>
</feature>
<feature type="transmembrane region" description="Helical" evidence="6">
    <location>
        <begin position="176"/>
        <end position="197"/>
    </location>
</feature>
<dbReference type="AlphaFoldDB" id="A0AAV3TY30"/>
<feature type="transmembrane region" description="Helical" evidence="6">
    <location>
        <begin position="134"/>
        <end position="164"/>
    </location>
</feature>
<evidence type="ECO:0000256" key="1">
    <source>
        <dbReference type="ARBA" id="ARBA00004651"/>
    </source>
</evidence>
<evidence type="ECO:0000256" key="2">
    <source>
        <dbReference type="ARBA" id="ARBA00022475"/>
    </source>
</evidence>
<dbReference type="RefSeq" id="WP_345417199.1">
    <property type="nucleotide sequence ID" value="NZ_AP031496.1"/>
</dbReference>
<dbReference type="Pfam" id="PF03631">
    <property type="entry name" value="Virul_fac_BrkB"/>
    <property type="match status" value="1"/>
</dbReference>
<dbReference type="PANTHER" id="PTHR30213">
    <property type="entry name" value="INNER MEMBRANE PROTEIN YHJD"/>
    <property type="match status" value="1"/>
</dbReference>
<proteinExistence type="predicted"/>
<gene>
    <name evidence="7" type="ORF">GCM10025791_07220</name>
</gene>
<feature type="transmembrane region" description="Helical" evidence="6">
    <location>
        <begin position="21"/>
        <end position="51"/>
    </location>
</feature>
<keyword evidence="2" id="KW-1003">Cell membrane</keyword>
<evidence type="ECO:0000256" key="5">
    <source>
        <dbReference type="ARBA" id="ARBA00023136"/>
    </source>
</evidence>
<dbReference type="NCBIfam" id="TIGR00765">
    <property type="entry name" value="yihY_not_rbn"/>
    <property type="match status" value="1"/>
</dbReference>
<accession>A0AAV3TY30</accession>
<evidence type="ECO:0000256" key="4">
    <source>
        <dbReference type="ARBA" id="ARBA00022989"/>
    </source>
</evidence>
<organism evidence="7 8">
    <name type="scientific">Halioxenophilus aromaticivorans</name>
    <dbReference type="NCBI Taxonomy" id="1306992"/>
    <lineage>
        <taxon>Bacteria</taxon>
        <taxon>Pseudomonadati</taxon>
        <taxon>Pseudomonadota</taxon>
        <taxon>Gammaproteobacteria</taxon>
        <taxon>Alteromonadales</taxon>
        <taxon>Alteromonadaceae</taxon>
        <taxon>Halioxenophilus</taxon>
    </lineage>
</organism>
<name>A0AAV3TY30_9ALTE</name>
<keyword evidence="5 6" id="KW-0472">Membrane</keyword>
<keyword evidence="4 6" id="KW-1133">Transmembrane helix</keyword>
<dbReference type="PIRSF" id="PIRSF035875">
    <property type="entry name" value="RNase_BN"/>
    <property type="match status" value="1"/>
</dbReference>
<comment type="caution">
    <text evidence="7">The sequence shown here is derived from an EMBL/GenBank/DDBJ whole genome shotgun (WGS) entry which is preliminary data.</text>
</comment>
<dbReference type="Proteomes" id="UP001409585">
    <property type="component" value="Unassembled WGS sequence"/>
</dbReference>
<evidence type="ECO:0000313" key="8">
    <source>
        <dbReference type="Proteomes" id="UP001409585"/>
    </source>
</evidence>
<reference evidence="8" key="1">
    <citation type="journal article" date="2019" name="Int. J. Syst. Evol. Microbiol.">
        <title>The Global Catalogue of Microorganisms (GCM) 10K type strain sequencing project: providing services to taxonomists for standard genome sequencing and annotation.</title>
        <authorList>
            <consortium name="The Broad Institute Genomics Platform"/>
            <consortium name="The Broad Institute Genome Sequencing Center for Infectious Disease"/>
            <person name="Wu L."/>
            <person name="Ma J."/>
        </authorList>
    </citation>
    <scope>NUCLEOTIDE SEQUENCE [LARGE SCALE GENOMIC DNA]</scope>
    <source>
        <strain evidence="8">JCM 19134</strain>
    </source>
</reference>
<keyword evidence="3 6" id="KW-0812">Transmembrane</keyword>
<keyword evidence="8" id="KW-1185">Reference proteome</keyword>
<evidence type="ECO:0000313" key="7">
    <source>
        <dbReference type="EMBL" id="GAA4933158.1"/>
    </source>
</evidence>
<dbReference type="EMBL" id="BAABLX010000007">
    <property type="protein sequence ID" value="GAA4933158.1"/>
    <property type="molecule type" value="Genomic_DNA"/>
</dbReference>
<sequence>MNIVKAKDQTLLLLKQTQENNLSLVSAGVAFYGFLSIFPSLAALISLYGLIFDPANVVEQVNALAGILPPEVHSILQQRLSDITTTDAQSLKAGVIFGILLSLWSANRAMKAFSEALNIVFSNREQRNFIQVNLVTLALTLASIVVFIIGMIAIVGVPIVVSYLLSQSWAQIITGVLSWLLFVGLVVGLFLMLYRFAPASPRYEWREHLPGSILATVLFLSASVAFSFYVSNFGDYDEQYGALGAVVVTLFWLYIGAFIFLLGAEINAMRIEPSDDLSPGYYAEKQQRESIFPARP</sequence>